<feature type="region of interest" description="Disordered" evidence="2">
    <location>
        <begin position="407"/>
        <end position="431"/>
    </location>
</feature>
<accession>A0A9Q3GDK0</accession>
<dbReference type="Proteomes" id="UP000765509">
    <property type="component" value="Unassembled WGS sequence"/>
</dbReference>
<evidence type="ECO:0000313" key="3">
    <source>
        <dbReference type="EMBL" id="MBW0462252.1"/>
    </source>
</evidence>
<comment type="caution">
    <text evidence="3">The sequence shown here is derived from an EMBL/GenBank/DDBJ whole genome shotgun (WGS) entry which is preliminary data.</text>
</comment>
<dbReference type="InterPro" id="IPR028245">
    <property type="entry name" value="PIL1/LSP1"/>
</dbReference>
<dbReference type="AlphaFoldDB" id="A0A9Q3GDK0"/>
<feature type="compositionally biased region" description="Polar residues" evidence="2">
    <location>
        <begin position="526"/>
        <end position="541"/>
    </location>
</feature>
<dbReference type="GO" id="GO:0008289">
    <property type="term" value="F:lipid binding"/>
    <property type="evidence" value="ECO:0007669"/>
    <property type="project" value="TreeGrafter"/>
</dbReference>
<dbReference type="OrthoDB" id="5599269at2759"/>
<evidence type="ECO:0000313" key="4">
    <source>
        <dbReference type="Proteomes" id="UP000765509"/>
    </source>
</evidence>
<proteinExistence type="predicted"/>
<dbReference type="InterPro" id="IPR027267">
    <property type="entry name" value="AH/BAR_dom_sf"/>
</dbReference>
<feature type="compositionally biased region" description="Polar residues" evidence="2">
    <location>
        <begin position="309"/>
        <end position="325"/>
    </location>
</feature>
<keyword evidence="1" id="KW-0175">Coiled coil</keyword>
<organism evidence="3 4">
    <name type="scientific">Austropuccinia psidii MF-1</name>
    <dbReference type="NCBI Taxonomy" id="1389203"/>
    <lineage>
        <taxon>Eukaryota</taxon>
        <taxon>Fungi</taxon>
        <taxon>Dikarya</taxon>
        <taxon>Basidiomycota</taxon>
        <taxon>Pucciniomycotina</taxon>
        <taxon>Pucciniomycetes</taxon>
        <taxon>Pucciniales</taxon>
        <taxon>Sphaerophragmiaceae</taxon>
        <taxon>Austropuccinia</taxon>
    </lineage>
</organism>
<dbReference type="GO" id="GO:0005886">
    <property type="term" value="C:plasma membrane"/>
    <property type="evidence" value="ECO:0007669"/>
    <property type="project" value="TreeGrafter"/>
</dbReference>
<keyword evidence="4" id="KW-1185">Reference proteome</keyword>
<evidence type="ECO:0000256" key="2">
    <source>
        <dbReference type="SAM" id="MobiDB-lite"/>
    </source>
</evidence>
<dbReference type="Gene3D" id="1.20.1270.60">
    <property type="entry name" value="Arfaptin homology (AH) domain/BAR domain"/>
    <property type="match status" value="1"/>
</dbReference>
<evidence type="ECO:0000256" key="1">
    <source>
        <dbReference type="SAM" id="Coils"/>
    </source>
</evidence>
<dbReference type="EMBL" id="AVOT02000312">
    <property type="protein sequence ID" value="MBW0462252.1"/>
    <property type="molecule type" value="Genomic_DNA"/>
</dbReference>
<feature type="region of interest" description="Disordered" evidence="2">
    <location>
        <begin position="309"/>
        <end position="385"/>
    </location>
</feature>
<gene>
    <name evidence="3" type="ORF">O181_001967</name>
</gene>
<name>A0A9Q3GDK0_9BASI</name>
<dbReference type="GO" id="GO:0070941">
    <property type="term" value="P:eisosome assembly"/>
    <property type="evidence" value="ECO:0007669"/>
    <property type="project" value="TreeGrafter"/>
</dbReference>
<dbReference type="GO" id="GO:0006897">
    <property type="term" value="P:endocytosis"/>
    <property type="evidence" value="ECO:0007669"/>
    <property type="project" value="TreeGrafter"/>
</dbReference>
<dbReference type="PANTHER" id="PTHR31962:SF6">
    <property type="entry name" value="EISOSOME COMPONENT PIL1-DOMAIN-CONTAINING PROTEIN"/>
    <property type="match status" value="1"/>
</dbReference>
<dbReference type="PANTHER" id="PTHR31962">
    <property type="entry name" value="SPHINGOLIPID LONG CHAIN BASE-RESPONSIVE PROTEIN PIL1"/>
    <property type="match status" value="1"/>
</dbReference>
<feature type="compositionally biased region" description="Polar residues" evidence="2">
    <location>
        <begin position="332"/>
        <end position="377"/>
    </location>
</feature>
<feature type="coiled-coil region" evidence="1">
    <location>
        <begin position="110"/>
        <end position="168"/>
    </location>
</feature>
<dbReference type="Pfam" id="PF13805">
    <property type="entry name" value="Pil1"/>
    <property type="match status" value="1"/>
</dbReference>
<sequence>MASSFLSDAKARIQHTNKLSLAPKDLKNLAEIISSEKSVVSSASRLASDYRKAAEGLKEWGMGEGDDLADVLPKLSTLLCHLADAQARFSDHDATYRMHFKGVRMREETLSSLKKSKESIQSKITSLEKKITKMSSENKDLPALTSRLQEARSELVSLEHSISIEEARLSDFKRETVREGLGLRLGAMLELAEKMTIVCELGKMLVAQVPMERTSPGSVRAPYYGASTTQAIVEEAQRCLTQVVFNPSPSAVIEGLEIRPRSTGSPHSDIHRASIISAHQPYHHHTSQVLPSELPPLYFSNTLSDISPSSKLTVSPIHPSNQLSESSRHANENYSTHTYYQDSNSTERPTPEPSQLPSAPTHQSTRHSPSIATSSNPSTTDISLNLSSSSISSNVITPHSSSHNDNTFYVVGSDGAPQSAGSSTPTQPFHAKKMSTFSSDVTAAYDSTLKSKTSDDFNASQSYPTPSSLPSSNSKSSPPTSYSIGEESSTHSNYHRSDSSHPVGSPFGESRTTSAGAFRRAVASDRQPTTSLSTDQARSTGGNPGLPDTDEALATGMNITTQPLQINKRETFHSPLSFPNSFITSPRTNGLRAYSTAALDNGFGQNRYVTKLDYK</sequence>
<feature type="region of interest" description="Disordered" evidence="2">
    <location>
        <begin position="452"/>
        <end position="552"/>
    </location>
</feature>
<evidence type="ECO:0008006" key="5">
    <source>
        <dbReference type="Google" id="ProtNLM"/>
    </source>
</evidence>
<protein>
    <recommendedName>
        <fullName evidence="5">Eisosome component PIL1-domain-containing protein</fullName>
    </recommendedName>
</protein>
<reference evidence="3" key="1">
    <citation type="submission" date="2021-03" db="EMBL/GenBank/DDBJ databases">
        <title>Draft genome sequence of rust myrtle Austropuccinia psidii MF-1, a brazilian biotype.</title>
        <authorList>
            <person name="Quecine M.C."/>
            <person name="Pachon D.M.R."/>
            <person name="Bonatelli M.L."/>
            <person name="Correr F.H."/>
            <person name="Franceschini L.M."/>
            <person name="Leite T.F."/>
            <person name="Margarido G.R.A."/>
            <person name="Almeida C.A."/>
            <person name="Ferrarezi J.A."/>
            <person name="Labate C.A."/>
        </authorList>
    </citation>
    <scope>NUCLEOTIDE SEQUENCE</scope>
    <source>
        <strain evidence="3">MF-1</strain>
    </source>
</reference>
<dbReference type="GO" id="GO:0036286">
    <property type="term" value="C:eisosome filament"/>
    <property type="evidence" value="ECO:0007669"/>
    <property type="project" value="TreeGrafter"/>
</dbReference>
<feature type="compositionally biased region" description="Low complexity" evidence="2">
    <location>
        <begin position="460"/>
        <end position="483"/>
    </location>
</feature>